<dbReference type="Proteomes" id="UP000019275">
    <property type="component" value="Unassembled WGS sequence"/>
</dbReference>
<evidence type="ECO:0000313" key="7">
    <source>
        <dbReference type="EMBL" id="EWH12448.1"/>
    </source>
</evidence>
<name>A0ABN0RKN3_9FLAO</name>
<comment type="caution">
    <text evidence="7">The sequence shown here is derived from an EMBL/GenBank/DDBJ whole genome shotgun (WGS) entry which is preliminary data.</text>
</comment>
<protein>
    <submittedName>
        <fullName evidence="7">Alkyl hydroperoxide reductase</fullName>
    </submittedName>
</protein>
<dbReference type="InterPro" id="IPR036249">
    <property type="entry name" value="Thioredoxin-like_sf"/>
</dbReference>
<gene>
    <name evidence="7" type="ORF">KLA_14388</name>
</gene>
<proteinExistence type="predicted"/>
<dbReference type="InterPro" id="IPR050553">
    <property type="entry name" value="Thioredoxin_ResA/DsbE_sf"/>
</dbReference>
<keyword evidence="3" id="KW-1015">Disulfide bond</keyword>
<dbReference type="PANTHER" id="PTHR42852:SF6">
    <property type="entry name" value="THIOL:DISULFIDE INTERCHANGE PROTEIN DSBE"/>
    <property type="match status" value="1"/>
</dbReference>
<accession>A0ABN0RKN3</accession>
<dbReference type="InterPro" id="IPR000866">
    <property type="entry name" value="AhpC/TSA"/>
</dbReference>
<reference evidence="7 8" key="1">
    <citation type="journal article" date="2014" name="Genome Announc.">
        <title>Draft Genome Sequence of the Carrageenan-Degrading Bacterium Cellulophaga sp. Strain KL-A, Isolated from Decaying Marine Algae.</title>
        <authorList>
            <person name="Shan D."/>
            <person name="Ying J."/>
            <person name="Li X."/>
            <person name="Gao Z."/>
            <person name="Wei G."/>
            <person name="Shao Z."/>
        </authorList>
    </citation>
    <scope>NUCLEOTIDE SEQUENCE [LARGE SCALE GENOMIC DNA]</scope>
    <source>
        <strain evidence="7 8">KL-A</strain>
    </source>
</reference>
<comment type="subcellular location">
    <subcellularLocation>
        <location evidence="1">Cell envelope</location>
    </subcellularLocation>
</comment>
<evidence type="ECO:0000259" key="6">
    <source>
        <dbReference type="PROSITE" id="PS51352"/>
    </source>
</evidence>
<dbReference type="PANTHER" id="PTHR42852">
    <property type="entry name" value="THIOL:DISULFIDE INTERCHANGE PROTEIN DSBE"/>
    <property type="match status" value="1"/>
</dbReference>
<feature type="chain" id="PRO_5045940922" evidence="5">
    <location>
        <begin position="21"/>
        <end position="438"/>
    </location>
</feature>
<feature type="signal peptide" evidence="5">
    <location>
        <begin position="1"/>
        <end position="20"/>
    </location>
</feature>
<dbReference type="CDD" id="cd02966">
    <property type="entry name" value="TlpA_like_family"/>
    <property type="match status" value="1"/>
</dbReference>
<keyword evidence="5" id="KW-0732">Signal</keyword>
<sequence>MKKTLTLLFALIAMSLTAQHTISGTFSPAKEYTWLIAYQLKPGTQVYVADTKIEDGKFKLELPANAAAGTYRLVYAVPQEEFNFDVLYNGKEDIVLNFNAQDGATYATSTENKIVNSYFLEINALQKQVIDFYTSNSTNKKELAKIYNKINSTQAKYEADAKDLIALNFIKANKPYVASSFESIYEFVEHKKQNYFSAIDFKNEQLQASSFLTDKTLNYVYTSLPLNKITKDATETVLQQNIQTVASKLEGVNDTFKFSLFYDLWIYAASAKYNKTSDFIYSNYLKEIGAVTNNQELIKGIEAHTRLRIGAKAPEITWNDGKNSLSKLDAAENYVVVFWSSTCSHCLKELPQLNKAIQQYSNIKVLAVGLEDEYNYWDTESAKLKSFTHALALGKWDSKYAELYNISATPTYFILDKDKRIVNKPETYKEVLEYLNKK</sequence>
<keyword evidence="8" id="KW-1185">Reference proteome</keyword>
<evidence type="ECO:0000256" key="1">
    <source>
        <dbReference type="ARBA" id="ARBA00004196"/>
    </source>
</evidence>
<dbReference type="InterPro" id="IPR013766">
    <property type="entry name" value="Thioredoxin_domain"/>
</dbReference>
<organism evidence="7 8">
    <name type="scientific">Cellulophaga geojensis KL-A</name>
    <dbReference type="NCBI Taxonomy" id="1328323"/>
    <lineage>
        <taxon>Bacteria</taxon>
        <taxon>Pseudomonadati</taxon>
        <taxon>Bacteroidota</taxon>
        <taxon>Flavobacteriia</taxon>
        <taxon>Flavobacteriales</taxon>
        <taxon>Flavobacteriaceae</taxon>
        <taxon>Cellulophaga</taxon>
    </lineage>
</organism>
<feature type="domain" description="Thioredoxin" evidence="6">
    <location>
        <begin position="307"/>
        <end position="438"/>
    </location>
</feature>
<evidence type="ECO:0000256" key="4">
    <source>
        <dbReference type="ARBA" id="ARBA00023284"/>
    </source>
</evidence>
<dbReference type="EMBL" id="ARZX01000022">
    <property type="protein sequence ID" value="EWH12448.1"/>
    <property type="molecule type" value="Genomic_DNA"/>
</dbReference>
<evidence type="ECO:0000256" key="3">
    <source>
        <dbReference type="ARBA" id="ARBA00023157"/>
    </source>
</evidence>
<dbReference type="Pfam" id="PF00578">
    <property type="entry name" value="AhpC-TSA"/>
    <property type="match status" value="1"/>
</dbReference>
<keyword evidence="2" id="KW-0201">Cytochrome c-type biogenesis</keyword>
<dbReference type="PROSITE" id="PS51352">
    <property type="entry name" value="THIOREDOXIN_2"/>
    <property type="match status" value="1"/>
</dbReference>
<evidence type="ECO:0000256" key="5">
    <source>
        <dbReference type="SAM" id="SignalP"/>
    </source>
</evidence>
<dbReference type="RefSeq" id="WP_034646546.1">
    <property type="nucleotide sequence ID" value="NZ_ARZX01000022.1"/>
</dbReference>
<dbReference type="SUPFAM" id="SSF52833">
    <property type="entry name" value="Thioredoxin-like"/>
    <property type="match status" value="1"/>
</dbReference>
<evidence type="ECO:0000313" key="8">
    <source>
        <dbReference type="Proteomes" id="UP000019275"/>
    </source>
</evidence>
<dbReference type="Gene3D" id="3.40.30.10">
    <property type="entry name" value="Glutaredoxin"/>
    <property type="match status" value="1"/>
</dbReference>
<keyword evidence="4" id="KW-0676">Redox-active center</keyword>
<evidence type="ECO:0000256" key="2">
    <source>
        <dbReference type="ARBA" id="ARBA00022748"/>
    </source>
</evidence>